<reference evidence="1 2" key="1">
    <citation type="submission" date="2016-02" db="EMBL/GenBank/DDBJ databases">
        <title>Complete genome sequence of Pseudomonas azotoformans S4.</title>
        <authorList>
            <person name="Fang Y."/>
            <person name="Wu L."/>
            <person name="Feng G."/>
        </authorList>
    </citation>
    <scope>NUCLEOTIDE SEQUENCE [LARGE SCALE GENOMIC DNA]</scope>
    <source>
        <strain evidence="1 2">S4</strain>
    </source>
</reference>
<dbReference type="InterPro" id="IPR010272">
    <property type="entry name" value="T6SS_TssF"/>
</dbReference>
<dbReference type="Proteomes" id="UP000070516">
    <property type="component" value="Chromosome"/>
</dbReference>
<protein>
    <submittedName>
        <fullName evidence="1">Type VI secretion system protein ImpG</fullName>
    </submittedName>
</protein>
<organism evidence="1 2">
    <name type="scientific">Pseudomonas azotoformans</name>
    <dbReference type="NCBI Taxonomy" id="47878"/>
    <lineage>
        <taxon>Bacteria</taxon>
        <taxon>Pseudomonadati</taxon>
        <taxon>Pseudomonadota</taxon>
        <taxon>Gammaproteobacteria</taxon>
        <taxon>Pseudomonadales</taxon>
        <taxon>Pseudomonadaceae</taxon>
        <taxon>Pseudomonas</taxon>
    </lineage>
</organism>
<evidence type="ECO:0000313" key="2">
    <source>
        <dbReference type="Proteomes" id="UP000070516"/>
    </source>
</evidence>
<accession>A0A127I3R7</accession>
<dbReference type="EMBL" id="CP014546">
    <property type="protein sequence ID" value="AMN81504.1"/>
    <property type="molecule type" value="Genomic_DNA"/>
</dbReference>
<dbReference type="PANTHER" id="PTHR35370">
    <property type="entry name" value="CYTOPLASMIC PROTEIN-RELATED-RELATED"/>
    <property type="match status" value="1"/>
</dbReference>
<evidence type="ECO:0000313" key="1">
    <source>
        <dbReference type="EMBL" id="AMN81504.1"/>
    </source>
</evidence>
<dbReference type="RefSeq" id="WP_061448911.1">
    <property type="nucleotide sequence ID" value="NZ_CP014546.1"/>
</dbReference>
<dbReference type="PIRSF" id="PIRSF028304">
    <property type="entry name" value="UCP028304"/>
    <property type="match status" value="1"/>
</dbReference>
<sequence>MNAKLLRYYERELAHLREVGGEFARDYPKVAGRLGLETYACADPYVERLLEGFSFLAARVQLKIDAEFPRFTNHLLELVYPQYLAPTPSMAVVQLQPDMGEGSLASGFKVPRDTALHSQLGKGDQTACEFRTAHDVTLWPIELVEARYFACGTHVAGVDLSRLGGVKAALRLRLRVGAGLTFSDLSLDNLPLHIRGGDAMPSRILEHLLAQAVGVLVMPVQEHVDWHQFLPKSAIRSLGYSDSEALLPTGPRQFQGYRLLQEYFAMPQRFMFADVVGLGNSVSRCSAEQLDVIVLFKKLDPLLEQSLSAANFGLYCTPAINLFPMRAERVHLSDQQAEYHVIADRTRPMDYEIYQIEGVTGYGSGAEASQTFESFYRANDLHARKPPNAFYQVRRDARVLSEQQHRQGPRSSYIGSELFLSLVDAQEAPHRSDLRQLGIDTLCSNRDLVLNMPVGSGRSDFSVESGAPVQAVRCLTGPTVPAPSFAEGETAWRLVSHLSLNYLSLLDQDKEQGASALRELLRLYCRIEDEAAHKQIEGLRSVTAESIVRRLPLPGPITYGRGLQVCVTLDEAAFEGAGVFVLGSVLEQFFAKYVSLNAFTETLIKSTTRGVIMQWPARVGRCEIL</sequence>
<dbReference type="AlphaFoldDB" id="A0A127I3R7"/>
<dbReference type="Pfam" id="PF05947">
    <property type="entry name" value="T6SS_TssF"/>
    <property type="match status" value="1"/>
</dbReference>
<name>A0A127I3R7_PSEAZ</name>
<gene>
    <name evidence="1" type="ORF">AYR47_25740</name>
</gene>
<proteinExistence type="predicted"/>
<dbReference type="PANTHER" id="PTHR35370:SF1">
    <property type="entry name" value="TYPE VI SECRETION SYSTEM COMPONENT TSSF1"/>
    <property type="match status" value="1"/>
</dbReference>
<dbReference type="NCBIfam" id="TIGR03359">
    <property type="entry name" value="VI_chp_6"/>
    <property type="match status" value="1"/>
</dbReference>
<dbReference type="KEGG" id="pazo:AYR47_25740"/>